<dbReference type="InterPro" id="IPR007889">
    <property type="entry name" value="HTH_Psq"/>
</dbReference>
<feature type="compositionally biased region" description="Polar residues" evidence="1">
    <location>
        <begin position="469"/>
        <end position="478"/>
    </location>
</feature>
<sequence>MVYHAESDRVKRQKEAVKKEAEIKKALHEYRVRVGRGEKTSVRQVAKQFKVSHATLQRRVDGGQSMGDFNSTKQKLLVAEEIEMVEMLLESADRGRPFKHAEIRKLADLLRHARLGPDCKPVGDKWVFAFLTRHHARLQTHFSKPLDMQRANALNPEAVKSWFDIVQKQIVDAGVTPDRIYGMDESGFPTGYTGKERVIGGRGTKTQHKAGGAGRQNVTAVVTICADGTRKVRPMLIFPGLKFSRNWNNGNTINAHIAHSPNGWIDKGLAVYWLKNVFEPDSRDPEGKTRVLLVDGHSSHYSVEFLHFARQHNIVVLAYPPHCTHALQGLDVVCFAKMKEKWQDEIMAFEERVRRAMGKNDFTGVWVRAYVNAFDEETIRSAFAKTGIVPFNPSVITTKQMKPSEHTSIHGLFPLPMPSPVRAVMAAMSTNPPTRFDTSPSTHTRIDTNFDTSPIAGPSRYPGALDLDSPNTSPMSTPTRKRIRDQNMDPDLFTPRKRMRGLYGALSSTSTGSILVTHQKIGALGIGTVRTVY</sequence>
<dbReference type="InterPro" id="IPR050863">
    <property type="entry name" value="CenT-Element_Derived"/>
</dbReference>
<evidence type="ECO:0008006" key="6">
    <source>
        <dbReference type="Google" id="ProtNLM"/>
    </source>
</evidence>
<dbReference type="PANTHER" id="PTHR19303:SF74">
    <property type="entry name" value="POGO TRANSPOSABLE ELEMENT WITH KRAB DOMAIN"/>
    <property type="match status" value="1"/>
</dbReference>
<feature type="domain" description="HTH psq-type" evidence="3">
    <location>
        <begin position="20"/>
        <end position="63"/>
    </location>
</feature>
<feature type="compositionally biased region" description="Polar residues" evidence="1">
    <location>
        <begin position="432"/>
        <end position="452"/>
    </location>
</feature>
<dbReference type="Pfam" id="PF05225">
    <property type="entry name" value="HTH_psq"/>
    <property type="match status" value="1"/>
</dbReference>
<accession>A0ABQ0LZN0</accession>
<keyword evidence="5" id="KW-1185">Reference proteome</keyword>
<gene>
    <name evidence="4" type="ORF">MCHLO_13145</name>
</gene>
<proteinExistence type="predicted"/>
<protein>
    <recommendedName>
        <fullName evidence="6">HTH CENPB-type domain-containing protein</fullName>
    </recommendedName>
</protein>
<dbReference type="Gene3D" id="3.30.420.10">
    <property type="entry name" value="Ribonuclease H-like superfamily/Ribonuclease H"/>
    <property type="match status" value="1"/>
</dbReference>
<dbReference type="InterPro" id="IPR004875">
    <property type="entry name" value="DDE_SF_endonuclease_dom"/>
</dbReference>
<feature type="region of interest" description="Disordered" evidence="1">
    <location>
        <begin position="192"/>
        <end position="212"/>
    </location>
</feature>
<dbReference type="InterPro" id="IPR036397">
    <property type="entry name" value="RNaseH_sf"/>
</dbReference>
<dbReference type="PANTHER" id="PTHR19303">
    <property type="entry name" value="TRANSPOSON"/>
    <property type="match status" value="1"/>
</dbReference>
<organism evidence="4 5">
    <name type="scientific">Mycena chlorophos</name>
    <name type="common">Agaric fungus</name>
    <name type="synonym">Agaricus chlorophos</name>
    <dbReference type="NCBI Taxonomy" id="658473"/>
    <lineage>
        <taxon>Eukaryota</taxon>
        <taxon>Fungi</taxon>
        <taxon>Dikarya</taxon>
        <taxon>Basidiomycota</taxon>
        <taxon>Agaricomycotina</taxon>
        <taxon>Agaricomycetes</taxon>
        <taxon>Agaricomycetidae</taxon>
        <taxon>Agaricales</taxon>
        <taxon>Marasmiineae</taxon>
        <taxon>Mycenaceae</taxon>
        <taxon>Mycena</taxon>
    </lineage>
</organism>
<evidence type="ECO:0000313" key="5">
    <source>
        <dbReference type="Proteomes" id="UP000815677"/>
    </source>
</evidence>
<feature type="domain" description="DDE-1" evidence="2">
    <location>
        <begin position="220"/>
        <end position="383"/>
    </location>
</feature>
<feature type="region of interest" description="Disordered" evidence="1">
    <location>
        <begin position="432"/>
        <end position="495"/>
    </location>
</feature>
<evidence type="ECO:0000313" key="4">
    <source>
        <dbReference type="EMBL" id="GAT56500.1"/>
    </source>
</evidence>
<dbReference type="Proteomes" id="UP000815677">
    <property type="component" value="Unassembled WGS sequence"/>
</dbReference>
<evidence type="ECO:0000259" key="3">
    <source>
        <dbReference type="Pfam" id="PF05225"/>
    </source>
</evidence>
<evidence type="ECO:0000256" key="1">
    <source>
        <dbReference type="SAM" id="MobiDB-lite"/>
    </source>
</evidence>
<name>A0ABQ0LZN0_MYCCL</name>
<feature type="non-terminal residue" evidence="4">
    <location>
        <position position="533"/>
    </location>
</feature>
<dbReference type="EMBL" id="DF849290">
    <property type="protein sequence ID" value="GAT56500.1"/>
    <property type="molecule type" value="Genomic_DNA"/>
</dbReference>
<reference evidence="4" key="1">
    <citation type="submission" date="2014-09" db="EMBL/GenBank/DDBJ databases">
        <title>Genome sequence of the luminous mushroom Mycena chlorophos for searching fungal bioluminescence genes.</title>
        <authorList>
            <person name="Tanaka Y."/>
            <person name="Kasuga D."/>
            <person name="Oba Y."/>
            <person name="Hase S."/>
            <person name="Sato K."/>
            <person name="Oba Y."/>
            <person name="Sakakibara Y."/>
        </authorList>
    </citation>
    <scope>NUCLEOTIDE SEQUENCE</scope>
</reference>
<evidence type="ECO:0000259" key="2">
    <source>
        <dbReference type="Pfam" id="PF03184"/>
    </source>
</evidence>
<dbReference type="Pfam" id="PF03184">
    <property type="entry name" value="DDE_1"/>
    <property type="match status" value="1"/>
</dbReference>